<gene>
    <name evidence="7" type="ORF">MCOR_3245</name>
</gene>
<dbReference type="SUPFAM" id="SSF57845">
    <property type="entry name" value="B-box zinc-binding domain"/>
    <property type="match status" value="1"/>
</dbReference>
<keyword evidence="2 4" id="KW-0863">Zinc-finger</keyword>
<dbReference type="Proteomes" id="UP000507470">
    <property type="component" value="Unassembled WGS sequence"/>
</dbReference>
<dbReference type="SMART" id="SM00336">
    <property type="entry name" value="BBOX"/>
    <property type="match status" value="2"/>
</dbReference>
<dbReference type="PROSITE" id="PS50119">
    <property type="entry name" value="ZF_BBOX"/>
    <property type="match status" value="1"/>
</dbReference>
<name>A0A6J8A4H0_MYTCO</name>
<dbReference type="SUPFAM" id="SSF57850">
    <property type="entry name" value="RING/U-box"/>
    <property type="match status" value="1"/>
</dbReference>
<evidence type="ECO:0000256" key="4">
    <source>
        <dbReference type="PROSITE-ProRule" id="PRU00024"/>
    </source>
</evidence>
<accession>A0A6J8A4H0</accession>
<evidence type="ECO:0008006" key="9">
    <source>
        <dbReference type="Google" id="ProtNLM"/>
    </source>
</evidence>
<keyword evidence="8" id="KW-1185">Reference proteome</keyword>
<dbReference type="InterPro" id="IPR013083">
    <property type="entry name" value="Znf_RING/FYVE/PHD"/>
</dbReference>
<evidence type="ECO:0000256" key="3">
    <source>
        <dbReference type="ARBA" id="ARBA00022833"/>
    </source>
</evidence>
<sequence>MAEGCNSKCGICLSFIFTEPKLLHCYHTFCLPCLQKLDMNGNKITCPLCKTKMSLSDKGVVGLKSYPFRLEYVKVDNAVMDACDLCDEQNFAVSKCLECKINLCSNCRNYHGKLKASKNHTIQPLKIFDSEELDQTISNVKTKCKEHCKELTLFCKQCNTSLCIECLEETHHCHQVENLSMFLQTKKEMLLVRIASLKARISFLQNTAEMVKLKEINYNKHCHTETGCKNIIDNIKKKDMKEFDKYMNQIETEKMSLSGLIMTTDDYINQSSDAHFLAEFSVIRKRLDNTSCKSVNIFPPIHDLGYEWDAVSEAVIEKMFGKIIAREKEKEVKPIYPHLPVPQLCLLPAHKAVKLSEFVVPNEVLDIIPADNDNAWLLTPRLACMYTNKGIKDQSFNTHDDIKRFVRKTASRMLFCKDVVVFTDKNFIVLDSFQKLYAQFKALATDKYGNILVADYFSDIIYLLSENGVFQQSLVNKSYGVHETTIMIIDECGYLWLVGASKCIKVFSYQ</sequence>
<evidence type="ECO:0000313" key="7">
    <source>
        <dbReference type="EMBL" id="CAC5360934.1"/>
    </source>
</evidence>
<organism evidence="7 8">
    <name type="scientific">Mytilus coruscus</name>
    <name type="common">Sea mussel</name>
    <dbReference type="NCBI Taxonomy" id="42192"/>
    <lineage>
        <taxon>Eukaryota</taxon>
        <taxon>Metazoa</taxon>
        <taxon>Spiralia</taxon>
        <taxon>Lophotrochozoa</taxon>
        <taxon>Mollusca</taxon>
        <taxon>Bivalvia</taxon>
        <taxon>Autobranchia</taxon>
        <taxon>Pteriomorphia</taxon>
        <taxon>Mytilida</taxon>
        <taxon>Mytiloidea</taxon>
        <taxon>Mytilidae</taxon>
        <taxon>Mytilinae</taxon>
        <taxon>Mytilus</taxon>
    </lineage>
</organism>
<feature type="domain" description="B box-type" evidence="6">
    <location>
        <begin position="139"/>
        <end position="179"/>
    </location>
</feature>
<dbReference type="InterPro" id="IPR047153">
    <property type="entry name" value="TRIM45/56/19-like"/>
</dbReference>
<evidence type="ECO:0000256" key="1">
    <source>
        <dbReference type="ARBA" id="ARBA00022723"/>
    </source>
</evidence>
<dbReference type="InterPro" id="IPR000315">
    <property type="entry name" value="Znf_B-box"/>
</dbReference>
<dbReference type="PANTHER" id="PTHR25462">
    <property type="entry name" value="BONUS, ISOFORM C-RELATED"/>
    <property type="match status" value="1"/>
</dbReference>
<evidence type="ECO:0000259" key="6">
    <source>
        <dbReference type="PROSITE" id="PS50119"/>
    </source>
</evidence>
<evidence type="ECO:0000259" key="5">
    <source>
        <dbReference type="PROSITE" id="PS50089"/>
    </source>
</evidence>
<dbReference type="PROSITE" id="PS00518">
    <property type="entry name" value="ZF_RING_1"/>
    <property type="match status" value="1"/>
</dbReference>
<dbReference type="CDD" id="cd19757">
    <property type="entry name" value="Bbox1"/>
    <property type="match status" value="1"/>
</dbReference>
<evidence type="ECO:0000313" key="8">
    <source>
        <dbReference type="Proteomes" id="UP000507470"/>
    </source>
</evidence>
<keyword evidence="3" id="KW-0862">Zinc</keyword>
<dbReference type="Pfam" id="PF00097">
    <property type="entry name" value="zf-C3HC4"/>
    <property type="match status" value="1"/>
</dbReference>
<dbReference type="InterPro" id="IPR001841">
    <property type="entry name" value="Znf_RING"/>
</dbReference>
<dbReference type="InterPro" id="IPR017907">
    <property type="entry name" value="Znf_RING_CS"/>
</dbReference>
<feature type="domain" description="RING-type" evidence="5">
    <location>
        <begin position="9"/>
        <end position="50"/>
    </location>
</feature>
<dbReference type="OrthoDB" id="6133371at2759"/>
<dbReference type="EMBL" id="CACVKT020000573">
    <property type="protein sequence ID" value="CAC5360934.1"/>
    <property type="molecule type" value="Genomic_DNA"/>
</dbReference>
<dbReference type="PROSITE" id="PS50089">
    <property type="entry name" value="ZF_RING_2"/>
    <property type="match status" value="1"/>
</dbReference>
<dbReference type="SMART" id="SM00184">
    <property type="entry name" value="RING"/>
    <property type="match status" value="1"/>
</dbReference>
<dbReference type="Gene3D" id="4.10.830.40">
    <property type="match status" value="1"/>
</dbReference>
<dbReference type="GO" id="GO:0008270">
    <property type="term" value="F:zinc ion binding"/>
    <property type="evidence" value="ECO:0007669"/>
    <property type="project" value="UniProtKB-KW"/>
</dbReference>
<keyword evidence="1" id="KW-0479">Metal-binding</keyword>
<protein>
    <recommendedName>
        <fullName evidence="9">TRIM56</fullName>
    </recommendedName>
</protein>
<dbReference type="Gene3D" id="3.30.160.60">
    <property type="entry name" value="Classic Zinc Finger"/>
    <property type="match status" value="1"/>
</dbReference>
<dbReference type="PANTHER" id="PTHR25462:SF296">
    <property type="entry name" value="MEIOTIC P26, ISOFORM F"/>
    <property type="match status" value="1"/>
</dbReference>
<proteinExistence type="predicted"/>
<dbReference type="AlphaFoldDB" id="A0A6J8A4H0"/>
<dbReference type="InterPro" id="IPR018957">
    <property type="entry name" value="Znf_C3HC4_RING-type"/>
</dbReference>
<evidence type="ECO:0000256" key="2">
    <source>
        <dbReference type="ARBA" id="ARBA00022771"/>
    </source>
</evidence>
<dbReference type="Gene3D" id="3.30.40.10">
    <property type="entry name" value="Zinc/RING finger domain, C3HC4 (zinc finger)"/>
    <property type="match status" value="1"/>
</dbReference>
<reference evidence="7 8" key="1">
    <citation type="submission" date="2020-06" db="EMBL/GenBank/DDBJ databases">
        <authorList>
            <person name="Li R."/>
            <person name="Bekaert M."/>
        </authorList>
    </citation>
    <scope>NUCLEOTIDE SEQUENCE [LARGE SCALE GENOMIC DNA]</scope>
    <source>
        <strain evidence="8">wild</strain>
    </source>
</reference>